<evidence type="ECO:0000313" key="3">
    <source>
        <dbReference type="EMBL" id="SCZ80160.1"/>
    </source>
</evidence>
<evidence type="ECO:0000256" key="2">
    <source>
        <dbReference type="SAM" id="Phobius"/>
    </source>
</evidence>
<name>A0A1G5S2T1_PSEXY</name>
<dbReference type="EMBL" id="FMWK01000012">
    <property type="protein sequence ID" value="SCZ80160.1"/>
    <property type="molecule type" value="Genomic_DNA"/>
</dbReference>
<keyword evidence="2" id="KW-0472">Membrane</keyword>
<protein>
    <submittedName>
        <fullName evidence="3">Uncharacterized protein</fullName>
    </submittedName>
</protein>
<accession>A0A1G5S2T1</accession>
<sequence length="250" mass="28811">MNKKQNTRGFSTQIRKIYVKEDNTLNRFALFLSGLAIALIVLLLINFKGFILANKSSASELSYSEAMEEIYDYIDSLNGFTDEQRSALDSIINNYLAEKNVITEDDMNMVHSLIDAKYQSNREYLQETKLQLEAELNAASSKDLAHYDELTRLIDELNNLLSSNESADASNKASFTQAINDLKSYSEQNKSSIQTLDNDYRNDSDKIWEQIKILQNRTSDLHDEKMYEFDFRYENGCYGYYADGEGFKPF</sequence>
<dbReference type="RefSeq" id="WP_090163366.1">
    <property type="nucleotide sequence ID" value="NZ_FMWK01000012.1"/>
</dbReference>
<reference evidence="3 4" key="1">
    <citation type="submission" date="2016-10" db="EMBL/GenBank/DDBJ databases">
        <authorList>
            <person name="de Groot N.N."/>
        </authorList>
    </citation>
    <scope>NUCLEOTIDE SEQUENCE [LARGE SCALE GENOMIC DNA]</scope>
    <source>
        <strain evidence="3 4">DSM 10317</strain>
    </source>
</reference>
<organism evidence="3 4">
    <name type="scientific">Pseudobutyrivibrio xylanivorans</name>
    <dbReference type="NCBI Taxonomy" id="185007"/>
    <lineage>
        <taxon>Bacteria</taxon>
        <taxon>Bacillati</taxon>
        <taxon>Bacillota</taxon>
        <taxon>Clostridia</taxon>
        <taxon>Lachnospirales</taxon>
        <taxon>Lachnospiraceae</taxon>
        <taxon>Pseudobutyrivibrio</taxon>
    </lineage>
</organism>
<evidence type="ECO:0000313" key="4">
    <source>
        <dbReference type="Proteomes" id="UP000199428"/>
    </source>
</evidence>
<gene>
    <name evidence="3" type="ORF">SAMN02910350_02154</name>
</gene>
<evidence type="ECO:0000256" key="1">
    <source>
        <dbReference type="SAM" id="Coils"/>
    </source>
</evidence>
<keyword evidence="1" id="KW-0175">Coiled coil</keyword>
<feature type="coiled-coil region" evidence="1">
    <location>
        <begin position="122"/>
        <end position="167"/>
    </location>
</feature>
<dbReference type="Proteomes" id="UP000199428">
    <property type="component" value="Unassembled WGS sequence"/>
</dbReference>
<dbReference type="AlphaFoldDB" id="A0A1G5S2T1"/>
<feature type="transmembrane region" description="Helical" evidence="2">
    <location>
        <begin position="28"/>
        <end position="47"/>
    </location>
</feature>
<keyword evidence="2" id="KW-1133">Transmembrane helix</keyword>
<keyword evidence="2" id="KW-0812">Transmembrane</keyword>
<proteinExistence type="predicted"/>